<name>A0A6J6HQK0_9ZZZZ</name>
<dbReference type="Pfam" id="PF08240">
    <property type="entry name" value="ADH_N"/>
    <property type="match status" value="1"/>
</dbReference>
<organism evidence="2">
    <name type="scientific">freshwater metagenome</name>
    <dbReference type="NCBI Taxonomy" id="449393"/>
    <lineage>
        <taxon>unclassified sequences</taxon>
        <taxon>metagenomes</taxon>
        <taxon>ecological metagenomes</taxon>
    </lineage>
</organism>
<sequence length="329" mass="34369">MKAWQVHRHGSPREALIQIELELPIPGPGEVRLKVLVAAVGMPDLFMCRSTYPLTPDLPFVPGQEVCGVIDAVGDGVDLAIGERVMAVTNFFDGRGGFAAMTIARADTIFRVPDGMSDADAASFRIGYSTAWFGLVRRGDLKAGETLLVLGAAGGSGVTAIQLGHALGARVIAVAAGTDKLAFCAAAGADVVIDRLAGSVVDAIRTETDGRGVDVVYDPVGGEAAQAVLDVIAPGGRILAIGFASGRWVEVDTHHAVRRNYSLVGVYAGTKDRIAAEEDHERLLALAADGLLSSFTHTVEFDELPDVLESIASGEMIGKVGLRVADVGR</sequence>
<evidence type="ECO:0000313" key="2">
    <source>
        <dbReference type="EMBL" id="CAB4615306.1"/>
    </source>
</evidence>
<dbReference type="SUPFAM" id="SSF51735">
    <property type="entry name" value="NAD(P)-binding Rossmann-fold domains"/>
    <property type="match status" value="1"/>
</dbReference>
<dbReference type="Gene3D" id="3.90.180.10">
    <property type="entry name" value="Medium-chain alcohol dehydrogenases, catalytic domain"/>
    <property type="match status" value="1"/>
</dbReference>
<dbReference type="GO" id="GO:0016491">
    <property type="term" value="F:oxidoreductase activity"/>
    <property type="evidence" value="ECO:0007669"/>
    <property type="project" value="InterPro"/>
</dbReference>
<dbReference type="InterPro" id="IPR020843">
    <property type="entry name" value="ER"/>
</dbReference>
<dbReference type="InterPro" id="IPR013154">
    <property type="entry name" value="ADH-like_N"/>
</dbReference>
<reference evidence="2" key="1">
    <citation type="submission" date="2020-05" db="EMBL/GenBank/DDBJ databases">
        <authorList>
            <person name="Chiriac C."/>
            <person name="Salcher M."/>
            <person name="Ghai R."/>
            <person name="Kavagutti S V."/>
        </authorList>
    </citation>
    <scope>NUCLEOTIDE SEQUENCE</scope>
</reference>
<feature type="domain" description="Enoyl reductase (ER)" evidence="1">
    <location>
        <begin position="10"/>
        <end position="322"/>
    </location>
</feature>
<dbReference type="PANTHER" id="PTHR43677:SF4">
    <property type="entry name" value="QUINONE OXIDOREDUCTASE-LIKE PROTEIN 2"/>
    <property type="match status" value="1"/>
</dbReference>
<evidence type="ECO:0000259" key="1">
    <source>
        <dbReference type="SMART" id="SM00829"/>
    </source>
</evidence>
<proteinExistence type="predicted"/>
<dbReference type="AlphaFoldDB" id="A0A6J6HQK0"/>
<dbReference type="InterPro" id="IPR036291">
    <property type="entry name" value="NAD(P)-bd_dom_sf"/>
</dbReference>
<dbReference type="SMART" id="SM00829">
    <property type="entry name" value="PKS_ER"/>
    <property type="match status" value="1"/>
</dbReference>
<dbReference type="Pfam" id="PF00107">
    <property type="entry name" value="ADH_zinc_N"/>
    <property type="match status" value="1"/>
</dbReference>
<accession>A0A6J6HQK0</accession>
<dbReference type="EMBL" id="CAEZUP010000060">
    <property type="protein sequence ID" value="CAB4615306.1"/>
    <property type="molecule type" value="Genomic_DNA"/>
</dbReference>
<gene>
    <name evidence="2" type="ORF">UFOPK1835_01358</name>
</gene>
<dbReference type="Gene3D" id="3.40.50.720">
    <property type="entry name" value="NAD(P)-binding Rossmann-like Domain"/>
    <property type="match status" value="1"/>
</dbReference>
<dbReference type="SUPFAM" id="SSF50129">
    <property type="entry name" value="GroES-like"/>
    <property type="match status" value="1"/>
</dbReference>
<protein>
    <submittedName>
        <fullName evidence="2">Unannotated protein</fullName>
    </submittedName>
</protein>
<dbReference type="InterPro" id="IPR011032">
    <property type="entry name" value="GroES-like_sf"/>
</dbReference>
<dbReference type="InterPro" id="IPR051397">
    <property type="entry name" value="Zn-ADH-like_protein"/>
</dbReference>
<dbReference type="CDD" id="cd08241">
    <property type="entry name" value="QOR1"/>
    <property type="match status" value="1"/>
</dbReference>
<dbReference type="PANTHER" id="PTHR43677">
    <property type="entry name" value="SHORT-CHAIN DEHYDROGENASE/REDUCTASE"/>
    <property type="match status" value="1"/>
</dbReference>
<dbReference type="InterPro" id="IPR013149">
    <property type="entry name" value="ADH-like_C"/>
</dbReference>